<protein>
    <recommendedName>
        <fullName evidence="3">DUF2334 domain-containing protein</fullName>
    </recommendedName>
</protein>
<evidence type="ECO:0000313" key="2">
    <source>
        <dbReference type="Proteomes" id="UP000670947"/>
    </source>
</evidence>
<accession>A0ABS3WJ67</accession>
<sequence length="385" mass="43009">MNSISIPLSIQIVIDDVGWWTGKDGSKENGPFRTGIARDHHPADYEAIAELGKRLGMRPQAAFIISEWDRTDRLRSLPDATHRGERWSNPWKSSPLLDEAAKILRNESRHIELALHGLGHEYWGSGAMDRAEWHDGNGRMRPEGSVTGHLDAFAALLEENDLGPFPESFVPTAFYHRFGGEGGGLSGILERYGIKYMSTPFSMMHRSKRPESELFGVDGSLITVNRGDDLCGWNRIAPDPRGEIEGPVCGMHWPNVLHPDPEKNGDVVRRWVDLLEPYRQRFDTMLAANTAEGFSQLIYRWGVALREEPSGCVLDFSGLSGCRPPGLLDYFTIKVKRDKHIVSSSSEISLFENASLSTPEYRTVVVKRRGSENSALIRMANGGEP</sequence>
<evidence type="ECO:0008006" key="3">
    <source>
        <dbReference type="Google" id="ProtNLM"/>
    </source>
</evidence>
<organism evidence="1 2">
    <name type="scientific">Paenibacillus artemisiicola</name>
    <dbReference type="NCBI Taxonomy" id="1172618"/>
    <lineage>
        <taxon>Bacteria</taxon>
        <taxon>Bacillati</taxon>
        <taxon>Bacillota</taxon>
        <taxon>Bacilli</taxon>
        <taxon>Bacillales</taxon>
        <taxon>Paenibacillaceae</taxon>
        <taxon>Paenibacillus</taxon>
    </lineage>
</organism>
<dbReference type="RefSeq" id="WP_208850922.1">
    <property type="nucleotide sequence ID" value="NZ_JAGGDJ010000054.1"/>
</dbReference>
<gene>
    <name evidence="1" type="ORF">I8J29_29620</name>
</gene>
<keyword evidence="2" id="KW-1185">Reference proteome</keyword>
<dbReference type="EMBL" id="JAGGDJ010000054">
    <property type="protein sequence ID" value="MBO7748352.1"/>
    <property type="molecule type" value="Genomic_DNA"/>
</dbReference>
<dbReference type="Proteomes" id="UP000670947">
    <property type="component" value="Unassembled WGS sequence"/>
</dbReference>
<name>A0ABS3WJ67_9BACL</name>
<proteinExistence type="predicted"/>
<evidence type="ECO:0000313" key="1">
    <source>
        <dbReference type="EMBL" id="MBO7748352.1"/>
    </source>
</evidence>
<reference evidence="1 2" key="1">
    <citation type="submission" date="2021-03" db="EMBL/GenBank/DDBJ databases">
        <title>Paenibacillus artemisicola MWE-103 whole genome sequence.</title>
        <authorList>
            <person name="Ham Y.J."/>
        </authorList>
    </citation>
    <scope>NUCLEOTIDE SEQUENCE [LARGE SCALE GENOMIC DNA]</scope>
    <source>
        <strain evidence="1 2">MWE-103</strain>
    </source>
</reference>
<comment type="caution">
    <text evidence="1">The sequence shown here is derived from an EMBL/GenBank/DDBJ whole genome shotgun (WGS) entry which is preliminary data.</text>
</comment>